<accession>A0A8S0YR68</accession>
<sequence>MSFSRLGIEDSGWCGVCGYRAVSRAAHIEAAAPRSDLASTVSGRLARAPPTLIKTFPHWDRSACLYAPRTDNNDSGPLRDFVTRVLLDDLIGESRCLRPRRLHHWSTHEHWYEVSHDSKFNFLFLYSMLP</sequence>
<evidence type="ECO:0000313" key="1">
    <source>
        <dbReference type="EMBL" id="CAB3221707.1"/>
    </source>
</evidence>
<dbReference type="OrthoDB" id="7482504at2759"/>
<protein>
    <submittedName>
        <fullName evidence="1">Uncharacterized protein</fullName>
    </submittedName>
</protein>
<reference evidence="1 2" key="1">
    <citation type="submission" date="2020-04" db="EMBL/GenBank/DDBJ databases">
        <authorList>
            <person name="Wallbank WR R."/>
            <person name="Pardo Diaz C."/>
            <person name="Kozak K."/>
            <person name="Martin S."/>
            <person name="Jiggins C."/>
            <person name="Moest M."/>
            <person name="Warren A I."/>
            <person name="Byers J.R.P. K."/>
            <person name="Montejo-Kovacevich G."/>
            <person name="Yen C E."/>
        </authorList>
    </citation>
    <scope>NUCLEOTIDE SEQUENCE [LARGE SCALE GENOMIC DNA]</scope>
</reference>
<gene>
    <name evidence="1" type="ORF">APLA_LOCUS685</name>
</gene>
<dbReference type="AlphaFoldDB" id="A0A8S0YR68"/>
<dbReference type="EMBL" id="CADEBC010000068">
    <property type="protein sequence ID" value="CAB3221707.1"/>
    <property type="molecule type" value="Genomic_DNA"/>
</dbReference>
<comment type="caution">
    <text evidence="1">The sequence shown here is derived from an EMBL/GenBank/DDBJ whole genome shotgun (WGS) entry which is preliminary data.</text>
</comment>
<proteinExistence type="predicted"/>
<keyword evidence="2" id="KW-1185">Reference proteome</keyword>
<name>A0A8S0YR68_ARCPL</name>
<evidence type="ECO:0000313" key="2">
    <source>
        <dbReference type="Proteomes" id="UP000494106"/>
    </source>
</evidence>
<organism evidence="1 2">
    <name type="scientific">Arctia plantaginis</name>
    <name type="common">Wood tiger moth</name>
    <name type="synonym">Phalaena plantaginis</name>
    <dbReference type="NCBI Taxonomy" id="874455"/>
    <lineage>
        <taxon>Eukaryota</taxon>
        <taxon>Metazoa</taxon>
        <taxon>Ecdysozoa</taxon>
        <taxon>Arthropoda</taxon>
        <taxon>Hexapoda</taxon>
        <taxon>Insecta</taxon>
        <taxon>Pterygota</taxon>
        <taxon>Neoptera</taxon>
        <taxon>Endopterygota</taxon>
        <taxon>Lepidoptera</taxon>
        <taxon>Glossata</taxon>
        <taxon>Ditrysia</taxon>
        <taxon>Noctuoidea</taxon>
        <taxon>Erebidae</taxon>
        <taxon>Arctiinae</taxon>
        <taxon>Arctia</taxon>
    </lineage>
</organism>
<dbReference type="Proteomes" id="UP000494106">
    <property type="component" value="Unassembled WGS sequence"/>
</dbReference>